<reference evidence="2" key="1">
    <citation type="submission" date="2023-02" db="EMBL/GenBank/DDBJ databases">
        <title>Actinomadura rubrobrunea NBRC 14622.</title>
        <authorList>
            <person name="Ichikawa N."/>
            <person name="Sato H."/>
            <person name="Tonouchi N."/>
        </authorList>
    </citation>
    <scope>NUCLEOTIDE SEQUENCE</scope>
    <source>
        <strain evidence="2">NBRC 14622</strain>
    </source>
</reference>
<dbReference type="EMBL" id="BSRZ01000024">
    <property type="protein sequence ID" value="GLW67457.1"/>
    <property type="molecule type" value="Genomic_DNA"/>
</dbReference>
<keyword evidence="3" id="KW-1185">Reference proteome</keyword>
<dbReference type="Gene3D" id="3.40.50.150">
    <property type="entry name" value="Vaccinia Virus protein VP39"/>
    <property type="match status" value="1"/>
</dbReference>
<dbReference type="SUPFAM" id="SSF53335">
    <property type="entry name" value="S-adenosyl-L-methionine-dependent methyltransferases"/>
    <property type="match status" value="1"/>
</dbReference>
<gene>
    <name evidence="2" type="ORF">Arub01_57000</name>
</gene>
<feature type="domain" description="Methyltransferase type 11" evidence="1">
    <location>
        <begin position="70"/>
        <end position="174"/>
    </location>
</feature>
<dbReference type="GO" id="GO:0008757">
    <property type="term" value="F:S-adenosylmethionine-dependent methyltransferase activity"/>
    <property type="evidence" value="ECO:0007669"/>
    <property type="project" value="InterPro"/>
</dbReference>
<dbReference type="PANTHER" id="PTHR43591">
    <property type="entry name" value="METHYLTRANSFERASE"/>
    <property type="match status" value="1"/>
</dbReference>
<sequence length="293" mass="31663">MPPKSSNGSNPFTDPHTVPALYADRVRVQRRSNALLTAKIRGAHVGNMVADLLTRQSPHLTDHPAPLIADLGCGTGRPTRVIAQRFPRARLLAVDASPTMLDAARHHLATSLPRNRHTPDKAQVGYLQADFHSLPLAAASCDAVTAVFSLYHAPAPAHVLAEIARCLRPGSVAVLVTKSADSYHQLDHLLTVTGLDSGATTRPSLYAAADSRRLPALCSNVLTVEAVLHDQHVFLFRDAAHLADYLVTVPKYQLPPPLDTDPTKLAEQLRRRRGNAPLTATSTITYVIARQPS</sequence>
<dbReference type="InterPro" id="IPR029063">
    <property type="entry name" value="SAM-dependent_MTases_sf"/>
</dbReference>
<dbReference type="RefSeq" id="WP_227023393.1">
    <property type="nucleotide sequence ID" value="NZ_BSRZ01000024.1"/>
</dbReference>
<dbReference type="Pfam" id="PF08241">
    <property type="entry name" value="Methyltransf_11"/>
    <property type="match status" value="1"/>
</dbReference>
<evidence type="ECO:0000259" key="1">
    <source>
        <dbReference type="Pfam" id="PF08241"/>
    </source>
</evidence>
<protein>
    <recommendedName>
        <fullName evidence="1">Methyltransferase type 11 domain-containing protein</fullName>
    </recommendedName>
</protein>
<dbReference type="InterPro" id="IPR013216">
    <property type="entry name" value="Methyltransf_11"/>
</dbReference>
<name>A0A9W6UZP8_9ACTN</name>
<dbReference type="AlphaFoldDB" id="A0A9W6UZP8"/>
<organism evidence="2 3">
    <name type="scientific">Actinomadura rubrobrunea</name>
    <dbReference type="NCBI Taxonomy" id="115335"/>
    <lineage>
        <taxon>Bacteria</taxon>
        <taxon>Bacillati</taxon>
        <taxon>Actinomycetota</taxon>
        <taxon>Actinomycetes</taxon>
        <taxon>Streptosporangiales</taxon>
        <taxon>Thermomonosporaceae</taxon>
        <taxon>Actinomadura</taxon>
    </lineage>
</organism>
<evidence type="ECO:0000313" key="3">
    <source>
        <dbReference type="Proteomes" id="UP001165124"/>
    </source>
</evidence>
<dbReference type="Proteomes" id="UP001165124">
    <property type="component" value="Unassembled WGS sequence"/>
</dbReference>
<evidence type="ECO:0000313" key="2">
    <source>
        <dbReference type="EMBL" id="GLW67457.1"/>
    </source>
</evidence>
<proteinExistence type="predicted"/>
<dbReference type="CDD" id="cd02440">
    <property type="entry name" value="AdoMet_MTases"/>
    <property type="match status" value="1"/>
</dbReference>
<comment type="caution">
    <text evidence="2">The sequence shown here is derived from an EMBL/GenBank/DDBJ whole genome shotgun (WGS) entry which is preliminary data.</text>
</comment>
<accession>A0A9W6UZP8</accession>